<dbReference type="RefSeq" id="WP_069718223.1">
    <property type="nucleotide sequence ID" value="NZ_MJEH01000046.1"/>
</dbReference>
<comment type="pathway">
    <text evidence="1">Siderophore biosynthesis.</text>
</comment>
<dbReference type="InterPro" id="IPR037455">
    <property type="entry name" value="LucA/IucC-like"/>
</dbReference>
<dbReference type="GO" id="GO:0016881">
    <property type="term" value="F:acid-amino acid ligase activity"/>
    <property type="evidence" value="ECO:0007669"/>
    <property type="project" value="UniProtKB-ARBA"/>
</dbReference>
<evidence type="ECO:0000256" key="2">
    <source>
        <dbReference type="ARBA" id="ARBA00007832"/>
    </source>
</evidence>
<keyword evidence="6" id="KW-1185">Reference proteome</keyword>
<dbReference type="PANTHER" id="PTHR34384:SF6">
    <property type="entry name" value="STAPHYLOFERRIN B SYNTHASE"/>
    <property type="match status" value="1"/>
</dbReference>
<gene>
    <name evidence="5" type="ORF">BFG57_17750</name>
</gene>
<organism evidence="5 6">
    <name type="scientific">Bacillus solimangrovi</name>
    <dbReference type="NCBI Taxonomy" id="1305675"/>
    <lineage>
        <taxon>Bacteria</taxon>
        <taxon>Bacillati</taxon>
        <taxon>Bacillota</taxon>
        <taxon>Bacilli</taxon>
        <taxon>Bacillales</taxon>
        <taxon>Bacillaceae</taxon>
        <taxon>Bacillus</taxon>
    </lineage>
</organism>
<accession>A0A1E5LCC1</accession>
<evidence type="ECO:0000256" key="1">
    <source>
        <dbReference type="ARBA" id="ARBA00004924"/>
    </source>
</evidence>
<reference evidence="5 6" key="1">
    <citation type="submission" date="2016-08" db="EMBL/GenBank/DDBJ databases">
        <title>Genome of Bacillus solimangrovi GH2-4.</title>
        <authorList>
            <person name="Lim S."/>
            <person name="Kim B.-C."/>
        </authorList>
    </citation>
    <scope>NUCLEOTIDE SEQUENCE [LARGE SCALE GENOMIC DNA]</scope>
    <source>
        <strain evidence="5 6">GH2-4</strain>
    </source>
</reference>
<feature type="domain" description="Aerobactin siderophore biosynthesis IucA/IucC-like C-terminal" evidence="4">
    <location>
        <begin position="450"/>
        <end position="608"/>
    </location>
</feature>
<evidence type="ECO:0000259" key="4">
    <source>
        <dbReference type="Pfam" id="PF06276"/>
    </source>
</evidence>
<dbReference type="Pfam" id="PF04183">
    <property type="entry name" value="IucA_IucC"/>
    <property type="match status" value="1"/>
</dbReference>
<evidence type="ECO:0008006" key="7">
    <source>
        <dbReference type="Google" id="ProtNLM"/>
    </source>
</evidence>
<dbReference type="Gene3D" id="1.10.510.40">
    <property type="match status" value="1"/>
</dbReference>
<dbReference type="InterPro" id="IPR007310">
    <property type="entry name" value="Aerobactin_biosyn_IucA/IucC_N"/>
</dbReference>
<name>A0A1E5LCC1_9BACI</name>
<dbReference type="Gene3D" id="6.10.250.3370">
    <property type="match status" value="1"/>
</dbReference>
<dbReference type="Proteomes" id="UP000095209">
    <property type="component" value="Unassembled WGS sequence"/>
</dbReference>
<sequence>MLQTVNTFQCKLLADAGIRARVANSVLRERLWGDGVSCVLEDSPYIHPSLMNNQGVRFYYVITNKSIRAQLYLPVKKFGAFKRVELADEYFFVKGDKWRKILELSDFIDLLRRDFGVAITTDLKEELLNSCINLAYSYEAFHAKKQWTGQQLQTVFQQGDFENPENWMQWIEQMKSIKSFDELTYSESMVVEGHPLHPSTKVKRGLSEQEVKQYAPEFEHEIPLLIVLVRRKFVQETTVTFGEAPLLFKLNPTLEEVCNEIVRMTGQSLDDYIPFIVHPWQYENVLPDLYAEELSKGDIVPVPYQLTSRATLSFRTMNLLDSNFHVKLPVRIQATSAVRIVSPEITVDGPVLSNLFEKIVRKDMNALKQLIVLKEPYGAYFKKDDDQQLRGKNLAFLLREDPYVHLNVGERAFVAASLTANNPYTGVPTIIDVMKERYKGSQITFEKVAAFIREYALVFIPPLIHLIQNYGIALEAHMQNTIICVKDCQVKRVMIRDLGGVRIDEEMLKKSFPELKLENSSLTSESLHGVIRKFHHAVIQNHIGDLLFCVSRHFDIDESSLWTVICEVVEQSLNKQLPNYKLIYDYLFSNEIKTKALLKMRMSDTAKTYSYSSFPNPLVKGAY</sequence>
<protein>
    <recommendedName>
        <fullName evidence="7">IucA/IucC family siderophore biosynthesis protein</fullName>
    </recommendedName>
</protein>
<comment type="caution">
    <text evidence="5">The sequence shown here is derived from an EMBL/GenBank/DDBJ whole genome shotgun (WGS) entry which is preliminary data.</text>
</comment>
<dbReference type="STRING" id="1305675.BFG57_17750"/>
<proteinExistence type="inferred from homology"/>
<dbReference type="GO" id="GO:0019290">
    <property type="term" value="P:siderophore biosynthetic process"/>
    <property type="evidence" value="ECO:0007669"/>
    <property type="project" value="InterPro"/>
</dbReference>
<evidence type="ECO:0000313" key="5">
    <source>
        <dbReference type="EMBL" id="OEH91748.1"/>
    </source>
</evidence>
<dbReference type="AlphaFoldDB" id="A0A1E5LCC1"/>
<comment type="similarity">
    <text evidence="2">Belongs to the IucA/IucC family.</text>
</comment>
<dbReference type="OrthoDB" id="495728at2"/>
<dbReference type="Pfam" id="PF06276">
    <property type="entry name" value="FhuF"/>
    <property type="match status" value="1"/>
</dbReference>
<dbReference type="PANTHER" id="PTHR34384">
    <property type="entry name" value="L-2,3-DIAMINOPROPANOATE--CITRATE LIGASE"/>
    <property type="match status" value="1"/>
</dbReference>
<evidence type="ECO:0000259" key="3">
    <source>
        <dbReference type="Pfam" id="PF04183"/>
    </source>
</evidence>
<dbReference type="InterPro" id="IPR022770">
    <property type="entry name" value="IucA/IucC-like_C"/>
</dbReference>
<dbReference type="EMBL" id="MJEH01000046">
    <property type="protein sequence ID" value="OEH91748.1"/>
    <property type="molecule type" value="Genomic_DNA"/>
</dbReference>
<evidence type="ECO:0000313" key="6">
    <source>
        <dbReference type="Proteomes" id="UP000095209"/>
    </source>
</evidence>
<feature type="domain" description="Aerobactin siderophore biosynthesis IucA/IucC N-terminal" evidence="3">
    <location>
        <begin position="184"/>
        <end position="420"/>
    </location>
</feature>